<feature type="transmembrane region" description="Helical" evidence="6">
    <location>
        <begin position="131"/>
        <end position="151"/>
    </location>
</feature>
<keyword evidence="5 6" id="KW-0472">Membrane</keyword>
<gene>
    <name evidence="7" type="ORF">SAMN02745823_03019</name>
</gene>
<feature type="transmembrane region" description="Helical" evidence="6">
    <location>
        <begin position="79"/>
        <end position="99"/>
    </location>
</feature>
<dbReference type="EMBL" id="FQXV01000012">
    <property type="protein sequence ID" value="SHI17551.1"/>
    <property type="molecule type" value="Genomic_DNA"/>
</dbReference>
<dbReference type="OrthoDB" id="9813906at2"/>
<dbReference type="RefSeq" id="WP_073080675.1">
    <property type="nucleotide sequence ID" value="NZ_FQXV01000012.1"/>
</dbReference>
<accession>A0A1M5YZX4</accession>
<dbReference type="Pfam" id="PF02653">
    <property type="entry name" value="BPD_transp_2"/>
    <property type="match status" value="1"/>
</dbReference>
<organism evidence="7 8">
    <name type="scientific">Sporobacter termitidis DSM 10068</name>
    <dbReference type="NCBI Taxonomy" id="1123282"/>
    <lineage>
        <taxon>Bacteria</taxon>
        <taxon>Bacillati</taxon>
        <taxon>Bacillota</taxon>
        <taxon>Clostridia</taxon>
        <taxon>Eubacteriales</taxon>
        <taxon>Oscillospiraceae</taxon>
        <taxon>Sporobacter</taxon>
    </lineage>
</organism>
<feature type="transmembrane region" description="Helical" evidence="6">
    <location>
        <begin position="249"/>
        <end position="270"/>
    </location>
</feature>
<feature type="transmembrane region" description="Helical" evidence="6">
    <location>
        <begin position="219"/>
        <end position="237"/>
    </location>
</feature>
<evidence type="ECO:0000256" key="6">
    <source>
        <dbReference type="SAM" id="Phobius"/>
    </source>
</evidence>
<dbReference type="GO" id="GO:0022857">
    <property type="term" value="F:transmembrane transporter activity"/>
    <property type="evidence" value="ECO:0007669"/>
    <property type="project" value="InterPro"/>
</dbReference>
<keyword evidence="8" id="KW-1185">Reference proteome</keyword>
<dbReference type="GO" id="GO:0005886">
    <property type="term" value="C:plasma membrane"/>
    <property type="evidence" value="ECO:0007669"/>
    <property type="project" value="UniProtKB-SubCell"/>
</dbReference>
<proteinExistence type="predicted"/>
<reference evidence="7 8" key="1">
    <citation type="submission" date="2016-11" db="EMBL/GenBank/DDBJ databases">
        <authorList>
            <person name="Jaros S."/>
            <person name="Januszkiewicz K."/>
            <person name="Wedrychowicz H."/>
        </authorList>
    </citation>
    <scope>NUCLEOTIDE SEQUENCE [LARGE SCALE GENOMIC DNA]</scope>
    <source>
        <strain evidence="7 8">DSM 10068</strain>
    </source>
</reference>
<evidence type="ECO:0000256" key="5">
    <source>
        <dbReference type="ARBA" id="ARBA00023136"/>
    </source>
</evidence>
<comment type="subcellular location">
    <subcellularLocation>
        <location evidence="1">Cell membrane</location>
        <topology evidence="1">Multi-pass membrane protein</topology>
    </subcellularLocation>
</comment>
<dbReference type="InterPro" id="IPR001851">
    <property type="entry name" value="ABC_transp_permease"/>
</dbReference>
<sequence length="329" mass="35200">MQTLQPTKDPAKEKHHNPVVFAAILIAAIVVVAVIFNFIVGDNKFLDPANIGVIISHTIWPIFVAWGLCFLFACGYTDLSIGAILVLGSFSTTLFGNWLGFPGVILGGLIVGALLTFINFNVFAFTKIPSWIAGISLAMVYEALAVALKVNKTTSSLIYTDMDKGLRLLGKMPWSLVLVAVGFIVAYIIYNRTTVGLNIRALGGNKDVAKALGINILKTLLWVGVIAGLFIGLAAVVQQSFAGRTTVKTGLTSIYMVFQPLAIVLLAQVLQKRLNIIVAVPICAVVIYGVFNLLTILGIPSGTLQEAFLGAFMIVFGIFGQRGVKGVVK</sequence>
<evidence type="ECO:0000256" key="3">
    <source>
        <dbReference type="ARBA" id="ARBA00022692"/>
    </source>
</evidence>
<evidence type="ECO:0000313" key="7">
    <source>
        <dbReference type="EMBL" id="SHI17551.1"/>
    </source>
</evidence>
<feature type="transmembrane region" description="Helical" evidence="6">
    <location>
        <begin position="51"/>
        <end position="73"/>
    </location>
</feature>
<dbReference type="STRING" id="1123282.SAMN02745823_03019"/>
<feature type="transmembrane region" description="Helical" evidence="6">
    <location>
        <begin position="276"/>
        <end position="295"/>
    </location>
</feature>
<dbReference type="Proteomes" id="UP000183995">
    <property type="component" value="Unassembled WGS sequence"/>
</dbReference>
<keyword evidence="2" id="KW-1003">Cell membrane</keyword>
<feature type="transmembrane region" description="Helical" evidence="6">
    <location>
        <begin position="172"/>
        <end position="190"/>
    </location>
</feature>
<feature type="transmembrane region" description="Helical" evidence="6">
    <location>
        <begin position="307"/>
        <end position="324"/>
    </location>
</feature>
<evidence type="ECO:0000256" key="2">
    <source>
        <dbReference type="ARBA" id="ARBA00022475"/>
    </source>
</evidence>
<protein>
    <submittedName>
        <fullName evidence="7">Ribose transport system permease protein</fullName>
    </submittedName>
</protein>
<evidence type="ECO:0000256" key="1">
    <source>
        <dbReference type="ARBA" id="ARBA00004651"/>
    </source>
</evidence>
<feature type="transmembrane region" description="Helical" evidence="6">
    <location>
        <begin position="104"/>
        <end position="125"/>
    </location>
</feature>
<dbReference type="AlphaFoldDB" id="A0A1M5YZX4"/>
<name>A0A1M5YZX4_9FIRM</name>
<keyword evidence="3 6" id="KW-0812">Transmembrane</keyword>
<feature type="transmembrane region" description="Helical" evidence="6">
    <location>
        <begin position="20"/>
        <end position="39"/>
    </location>
</feature>
<keyword evidence="4 6" id="KW-1133">Transmembrane helix</keyword>
<dbReference type="PANTHER" id="PTHR32196">
    <property type="entry name" value="ABC TRANSPORTER PERMEASE PROTEIN YPHD-RELATED-RELATED"/>
    <property type="match status" value="1"/>
</dbReference>
<evidence type="ECO:0000256" key="4">
    <source>
        <dbReference type="ARBA" id="ARBA00022989"/>
    </source>
</evidence>
<evidence type="ECO:0000313" key="8">
    <source>
        <dbReference type="Proteomes" id="UP000183995"/>
    </source>
</evidence>